<dbReference type="Proteomes" id="UP000660339">
    <property type="component" value="Unassembled WGS sequence"/>
</dbReference>
<keyword evidence="2" id="KW-0812">Transmembrane</keyword>
<keyword evidence="2" id="KW-0472">Membrane</keyword>
<evidence type="ECO:0000256" key="1">
    <source>
        <dbReference type="SAM" id="MobiDB-lite"/>
    </source>
</evidence>
<protein>
    <submittedName>
        <fullName evidence="3">Transporter</fullName>
    </submittedName>
</protein>
<evidence type="ECO:0000256" key="2">
    <source>
        <dbReference type="SAM" id="Phobius"/>
    </source>
</evidence>
<sequence length="321" mass="34361">MYWLTWRQHRAQVLATTGLLVVLGALLLASALDATRYLAEHVVAGCPGPAEQCRAVNAALTQRYGLVYQAVLGILPLLGPALVGAFWGAPLIGREFERGTNKLAWTQSVSVRRWLGVKVGLLAVLVVAAGLALSAMVGAWLSVFDDVVGPAFSNAGLFNLVGVAAAAWWLFAFTLGVAVSTIVRRTLAAMAVTFAVIALVFPVMVFARDAYAEPLRASYTEYQAILDQGAILTGNVWTDTSGREIADPPSALCPPAPGEADTEAGQRKRDSCLAGQGYLATVEYHPASRFWRFQWTQAAILAVSTALLGAVAFSWTLRRRQ</sequence>
<keyword evidence="2" id="KW-1133">Transmembrane helix</keyword>
<reference evidence="3" key="1">
    <citation type="submission" date="2021-01" db="EMBL/GenBank/DDBJ databases">
        <title>Whole genome shotgun sequence of Catellatospora methionotrophica NBRC 14553.</title>
        <authorList>
            <person name="Komaki H."/>
            <person name="Tamura T."/>
        </authorList>
    </citation>
    <scope>NUCLEOTIDE SEQUENCE</scope>
    <source>
        <strain evidence="3">NBRC 14553</strain>
    </source>
</reference>
<gene>
    <name evidence="3" type="ORF">Cme02nite_07430</name>
</gene>
<evidence type="ECO:0000313" key="4">
    <source>
        <dbReference type="Proteomes" id="UP000660339"/>
    </source>
</evidence>
<feature type="transmembrane region" description="Helical" evidence="2">
    <location>
        <begin position="298"/>
        <end position="317"/>
    </location>
</feature>
<feature type="region of interest" description="Disordered" evidence="1">
    <location>
        <begin position="248"/>
        <end position="267"/>
    </location>
</feature>
<dbReference type="EMBL" id="BONJ01000001">
    <property type="protein sequence ID" value="GIG12411.1"/>
    <property type="molecule type" value="Genomic_DNA"/>
</dbReference>
<comment type="caution">
    <text evidence="3">The sequence shown here is derived from an EMBL/GenBank/DDBJ whole genome shotgun (WGS) entry which is preliminary data.</text>
</comment>
<accession>A0A8J3LCC5</accession>
<organism evidence="3 4">
    <name type="scientific">Catellatospora methionotrophica</name>
    <dbReference type="NCBI Taxonomy" id="121620"/>
    <lineage>
        <taxon>Bacteria</taxon>
        <taxon>Bacillati</taxon>
        <taxon>Actinomycetota</taxon>
        <taxon>Actinomycetes</taxon>
        <taxon>Micromonosporales</taxon>
        <taxon>Micromonosporaceae</taxon>
        <taxon>Catellatospora</taxon>
    </lineage>
</organism>
<feature type="transmembrane region" description="Helical" evidence="2">
    <location>
        <begin position="114"/>
        <end position="137"/>
    </location>
</feature>
<feature type="transmembrane region" description="Helical" evidence="2">
    <location>
        <begin position="186"/>
        <end position="207"/>
    </location>
</feature>
<feature type="transmembrane region" description="Helical" evidence="2">
    <location>
        <begin position="66"/>
        <end position="93"/>
    </location>
</feature>
<dbReference type="AlphaFoldDB" id="A0A8J3LCC5"/>
<feature type="transmembrane region" description="Helical" evidence="2">
    <location>
        <begin position="157"/>
        <end position="179"/>
    </location>
</feature>
<name>A0A8J3LCC5_9ACTN</name>
<evidence type="ECO:0000313" key="3">
    <source>
        <dbReference type="EMBL" id="GIG12411.1"/>
    </source>
</evidence>
<keyword evidence="4" id="KW-1185">Reference proteome</keyword>
<proteinExistence type="predicted"/>